<feature type="signal peptide" evidence="1">
    <location>
        <begin position="1"/>
        <end position="24"/>
    </location>
</feature>
<reference evidence="2 3" key="1">
    <citation type="journal article" date="2011" name="Genome Res.">
        <title>Phylogeny-wide analysis of social amoeba genomes highlights ancient origins for complex intercellular communication.</title>
        <authorList>
            <person name="Heidel A.J."/>
            <person name="Lawal H.M."/>
            <person name="Felder M."/>
            <person name="Schilde C."/>
            <person name="Helps N.R."/>
            <person name="Tunggal B."/>
            <person name="Rivero F."/>
            <person name="John U."/>
            <person name="Schleicher M."/>
            <person name="Eichinger L."/>
            <person name="Platzer M."/>
            <person name="Noegel A.A."/>
            <person name="Schaap P."/>
            <person name="Gloeckner G."/>
        </authorList>
    </citation>
    <scope>NUCLEOTIDE SEQUENCE [LARGE SCALE GENOMIC DNA]</scope>
    <source>
        <strain evidence="3">ATCC 26659 / Pp 5 / PN500</strain>
    </source>
</reference>
<gene>
    <name evidence="2" type="ORF">PPL_04945</name>
</gene>
<dbReference type="GeneID" id="31360431"/>
<comment type="caution">
    <text evidence="2">The sequence shown here is derived from an EMBL/GenBank/DDBJ whole genome shotgun (WGS) entry which is preliminary data.</text>
</comment>
<dbReference type="EMBL" id="ADBJ01000021">
    <property type="protein sequence ID" value="EFA82040.1"/>
    <property type="molecule type" value="Genomic_DNA"/>
</dbReference>
<proteinExistence type="predicted"/>
<dbReference type="Proteomes" id="UP000001396">
    <property type="component" value="Unassembled WGS sequence"/>
</dbReference>
<dbReference type="InParanoid" id="D3B901"/>
<dbReference type="AlphaFoldDB" id="D3B901"/>
<dbReference type="OMA" id="YNAYIIN"/>
<feature type="chain" id="PRO_5003041458" evidence="1">
    <location>
        <begin position="25"/>
        <end position="297"/>
    </location>
</feature>
<evidence type="ECO:0000313" key="3">
    <source>
        <dbReference type="Proteomes" id="UP000001396"/>
    </source>
</evidence>
<protein>
    <submittedName>
        <fullName evidence="2">Uncharacterized protein</fullName>
    </submittedName>
</protein>
<sequence length="297" mass="34052">MDNLIRSLLLFYLLFFIRIHSTSSQPTTLTCTELNFTSISLTTGQLIQSYAFESPHFITSLLKCSGNDYYVLASGPDSYQPGYFNISILNGETGTFTTKATFYIPENPMFIYQSNSIDLPSGLAFTTFCNSGSSYIYIFDMNTETVETIATNNHCVLYTFGAYDPTNQLYYLYGYETGTRSSLSFGVYSMITKNITYYDIPFEMQFWSSVETIHVYESIVYVGLLQDKYYQVITIDFNTKTTRSIFKADFQQLETTAEFVLDPNGYMVVVSLNPPNYNIFTIDLQTEQYTNQIKLYE</sequence>
<accession>D3B901</accession>
<keyword evidence="1" id="KW-0732">Signal</keyword>
<dbReference type="RefSeq" id="XP_020434157.1">
    <property type="nucleotide sequence ID" value="XM_020575841.1"/>
</dbReference>
<name>D3B901_HETP5</name>
<evidence type="ECO:0000256" key="1">
    <source>
        <dbReference type="SAM" id="SignalP"/>
    </source>
</evidence>
<evidence type="ECO:0000313" key="2">
    <source>
        <dbReference type="EMBL" id="EFA82040.1"/>
    </source>
</evidence>
<dbReference type="SUPFAM" id="SSF69304">
    <property type="entry name" value="Tricorn protease N-terminal domain"/>
    <property type="match status" value="1"/>
</dbReference>
<organism evidence="2 3">
    <name type="scientific">Heterostelium pallidum (strain ATCC 26659 / Pp 5 / PN500)</name>
    <name type="common">Cellular slime mold</name>
    <name type="synonym">Polysphondylium pallidum</name>
    <dbReference type="NCBI Taxonomy" id="670386"/>
    <lineage>
        <taxon>Eukaryota</taxon>
        <taxon>Amoebozoa</taxon>
        <taxon>Evosea</taxon>
        <taxon>Eumycetozoa</taxon>
        <taxon>Dictyostelia</taxon>
        <taxon>Acytosteliales</taxon>
        <taxon>Acytosteliaceae</taxon>
        <taxon>Heterostelium</taxon>
    </lineage>
</organism>
<keyword evidence="3" id="KW-1185">Reference proteome</keyword>